<comment type="caution">
    <text evidence="1">The sequence shown here is derived from an EMBL/GenBank/DDBJ whole genome shotgun (WGS) entry which is preliminary data.</text>
</comment>
<protein>
    <submittedName>
        <fullName evidence="1">Uncharacterized protein</fullName>
    </submittedName>
</protein>
<dbReference type="Proteomes" id="UP000265520">
    <property type="component" value="Unassembled WGS sequence"/>
</dbReference>
<accession>A0A392V0L8</accession>
<evidence type="ECO:0000313" key="2">
    <source>
        <dbReference type="Proteomes" id="UP000265520"/>
    </source>
</evidence>
<evidence type="ECO:0000313" key="1">
    <source>
        <dbReference type="EMBL" id="MCI80515.1"/>
    </source>
</evidence>
<name>A0A392V0L8_9FABA</name>
<reference evidence="1 2" key="1">
    <citation type="journal article" date="2018" name="Front. Plant Sci.">
        <title>Red Clover (Trifolium pratense) and Zigzag Clover (T. medium) - A Picture of Genomic Similarities and Differences.</title>
        <authorList>
            <person name="Dluhosova J."/>
            <person name="Istvanek J."/>
            <person name="Nedelnik J."/>
            <person name="Repkova J."/>
        </authorList>
    </citation>
    <scope>NUCLEOTIDE SEQUENCE [LARGE SCALE GENOMIC DNA]</scope>
    <source>
        <strain evidence="2">cv. 10/8</strain>
        <tissue evidence="1">Leaf</tissue>
    </source>
</reference>
<proteinExistence type="predicted"/>
<keyword evidence="2" id="KW-1185">Reference proteome</keyword>
<dbReference type="EMBL" id="LXQA010997453">
    <property type="protein sequence ID" value="MCI80515.1"/>
    <property type="molecule type" value="Genomic_DNA"/>
</dbReference>
<organism evidence="1 2">
    <name type="scientific">Trifolium medium</name>
    <dbReference type="NCBI Taxonomy" id="97028"/>
    <lineage>
        <taxon>Eukaryota</taxon>
        <taxon>Viridiplantae</taxon>
        <taxon>Streptophyta</taxon>
        <taxon>Embryophyta</taxon>
        <taxon>Tracheophyta</taxon>
        <taxon>Spermatophyta</taxon>
        <taxon>Magnoliopsida</taxon>
        <taxon>eudicotyledons</taxon>
        <taxon>Gunneridae</taxon>
        <taxon>Pentapetalae</taxon>
        <taxon>rosids</taxon>
        <taxon>fabids</taxon>
        <taxon>Fabales</taxon>
        <taxon>Fabaceae</taxon>
        <taxon>Papilionoideae</taxon>
        <taxon>50 kb inversion clade</taxon>
        <taxon>NPAAA clade</taxon>
        <taxon>Hologalegina</taxon>
        <taxon>IRL clade</taxon>
        <taxon>Trifolieae</taxon>
        <taxon>Trifolium</taxon>
    </lineage>
</organism>
<feature type="non-terminal residue" evidence="1">
    <location>
        <position position="1"/>
    </location>
</feature>
<dbReference type="AlphaFoldDB" id="A0A392V0L8"/>
<sequence length="37" mass="4076">AMRANLDMLADCISLVNNGAELGFSMWSVKNLDQIPH</sequence>